<reference evidence="1 2" key="1">
    <citation type="journal article" date="2018" name="Sci. Rep.">
        <title>Genomic signatures of local adaptation to the degree of environmental predictability in rotifers.</title>
        <authorList>
            <person name="Franch-Gras L."/>
            <person name="Hahn C."/>
            <person name="Garcia-Roger E.M."/>
            <person name="Carmona M.J."/>
            <person name="Serra M."/>
            <person name="Gomez A."/>
        </authorList>
    </citation>
    <scope>NUCLEOTIDE SEQUENCE [LARGE SCALE GENOMIC DNA]</scope>
    <source>
        <strain evidence="1">HYR1</strain>
    </source>
</reference>
<sequence>MKGNKKYNQNNFIGNSNLISFMFNWHPLQFISVVRSIPHCRYGKATVCNRCTTSFGNFKLLYFAFRLAPVLVHPPSSAIVSVIPSIVADIYKKFPVSNIYKPRY</sequence>
<organism evidence="1 2">
    <name type="scientific">Brachionus plicatilis</name>
    <name type="common">Marine rotifer</name>
    <name type="synonym">Brachionus muelleri</name>
    <dbReference type="NCBI Taxonomy" id="10195"/>
    <lineage>
        <taxon>Eukaryota</taxon>
        <taxon>Metazoa</taxon>
        <taxon>Spiralia</taxon>
        <taxon>Gnathifera</taxon>
        <taxon>Rotifera</taxon>
        <taxon>Eurotatoria</taxon>
        <taxon>Monogononta</taxon>
        <taxon>Pseudotrocha</taxon>
        <taxon>Ploima</taxon>
        <taxon>Brachionidae</taxon>
        <taxon>Brachionus</taxon>
    </lineage>
</organism>
<name>A0A3M7SDH5_BRAPC</name>
<keyword evidence="2" id="KW-1185">Reference proteome</keyword>
<dbReference type="AlphaFoldDB" id="A0A3M7SDH5"/>
<comment type="caution">
    <text evidence="1">The sequence shown here is derived from an EMBL/GenBank/DDBJ whole genome shotgun (WGS) entry which is preliminary data.</text>
</comment>
<gene>
    <name evidence="1" type="ORF">BpHYR1_026369</name>
</gene>
<evidence type="ECO:0000313" key="1">
    <source>
        <dbReference type="EMBL" id="RNA33826.1"/>
    </source>
</evidence>
<protein>
    <submittedName>
        <fullName evidence="1">Uncharacterized protein</fullName>
    </submittedName>
</protein>
<proteinExistence type="predicted"/>
<accession>A0A3M7SDH5</accession>
<evidence type="ECO:0000313" key="2">
    <source>
        <dbReference type="Proteomes" id="UP000276133"/>
    </source>
</evidence>
<dbReference type="Proteomes" id="UP000276133">
    <property type="component" value="Unassembled WGS sequence"/>
</dbReference>
<dbReference type="EMBL" id="REGN01001574">
    <property type="protein sequence ID" value="RNA33826.1"/>
    <property type="molecule type" value="Genomic_DNA"/>
</dbReference>